<dbReference type="Pfam" id="PF00005">
    <property type="entry name" value="ABC_tran"/>
    <property type="match status" value="1"/>
</dbReference>
<evidence type="ECO:0000259" key="8">
    <source>
        <dbReference type="PROSITE" id="PS50893"/>
    </source>
</evidence>
<dbReference type="InterPro" id="IPR050095">
    <property type="entry name" value="ECF_ABC_transporter_ATP-bd"/>
</dbReference>
<feature type="domain" description="ABC transporter" evidence="8">
    <location>
        <begin position="2"/>
        <end position="238"/>
    </location>
</feature>
<dbReference type="SUPFAM" id="SSF52540">
    <property type="entry name" value="P-loop containing nucleoside triphosphate hydrolases"/>
    <property type="match status" value="1"/>
</dbReference>
<dbReference type="InterPro" id="IPR015856">
    <property type="entry name" value="ABC_transpr_CbiO/EcfA_su"/>
</dbReference>
<dbReference type="CDD" id="cd03225">
    <property type="entry name" value="ABC_cobalt_CbiO_domain1"/>
    <property type="match status" value="1"/>
</dbReference>
<dbReference type="SMART" id="SM00382">
    <property type="entry name" value="AAA"/>
    <property type="match status" value="1"/>
</dbReference>
<dbReference type="RefSeq" id="WP_096603350.1">
    <property type="nucleotide sequence ID" value="NZ_OBEN01000013.1"/>
</dbReference>
<evidence type="ECO:0000256" key="7">
    <source>
        <dbReference type="ARBA" id="ARBA00023136"/>
    </source>
</evidence>
<evidence type="ECO:0000256" key="6">
    <source>
        <dbReference type="ARBA" id="ARBA00022967"/>
    </source>
</evidence>
<keyword evidence="6" id="KW-1278">Translocase</keyword>
<dbReference type="InterPro" id="IPR003439">
    <property type="entry name" value="ABC_transporter-like_ATP-bd"/>
</dbReference>
<dbReference type="Gene3D" id="3.40.50.300">
    <property type="entry name" value="P-loop containing nucleotide triphosphate hydrolases"/>
    <property type="match status" value="1"/>
</dbReference>
<keyword evidence="5 9" id="KW-0067">ATP-binding</keyword>
<dbReference type="PANTHER" id="PTHR43553:SF27">
    <property type="entry name" value="ENERGY-COUPLING FACTOR TRANSPORTER ATP-BINDING PROTEIN ECFA2"/>
    <property type="match status" value="1"/>
</dbReference>
<dbReference type="AlphaFoldDB" id="A0A285P583"/>
<keyword evidence="2" id="KW-0813">Transport</keyword>
<evidence type="ECO:0000256" key="5">
    <source>
        <dbReference type="ARBA" id="ARBA00022840"/>
    </source>
</evidence>
<evidence type="ECO:0000313" key="10">
    <source>
        <dbReference type="Proteomes" id="UP000218627"/>
    </source>
</evidence>
<reference evidence="10" key="1">
    <citation type="submission" date="2017-09" db="EMBL/GenBank/DDBJ databases">
        <authorList>
            <person name="Varghese N."/>
            <person name="Submissions S."/>
        </authorList>
    </citation>
    <scope>NUCLEOTIDE SEQUENCE [LARGE SCALE GENOMIC DNA]</scope>
    <source>
        <strain evidence="10">DSM 2913</strain>
    </source>
</reference>
<dbReference type="GO" id="GO:0042626">
    <property type="term" value="F:ATPase-coupled transmembrane transporter activity"/>
    <property type="evidence" value="ECO:0007669"/>
    <property type="project" value="TreeGrafter"/>
</dbReference>
<evidence type="ECO:0000256" key="4">
    <source>
        <dbReference type="ARBA" id="ARBA00022741"/>
    </source>
</evidence>
<name>A0A285P583_9AQUI</name>
<dbReference type="PANTHER" id="PTHR43553">
    <property type="entry name" value="HEAVY METAL TRANSPORTER"/>
    <property type="match status" value="1"/>
</dbReference>
<keyword evidence="10" id="KW-1185">Reference proteome</keyword>
<dbReference type="OrthoDB" id="197875at2"/>
<keyword evidence="7" id="KW-0472">Membrane</keyword>
<dbReference type="PROSITE" id="PS00211">
    <property type="entry name" value="ABC_TRANSPORTER_1"/>
    <property type="match status" value="1"/>
</dbReference>
<dbReference type="Proteomes" id="UP000218627">
    <property type="component" value="Unassembled WGS sequence"/>
</dbReference>
<dbReference type="InterPro" id="IPR017871">
    <property type="entry name" value="ABC_transporter-like_CS"/>
</dbReference>
<dbReference type="InterPro" id="IPR003593">
    <property type="entry name" value="AAA+_ATPase"/>
</dbReference>
<accession>A0A285P583</accession>
<keyword evidence="4" id="KW-0547">Nucleotide-binding</keyword>
<dbReference type="GO" id="GO:0005524">
    <property type="term" value="F:ATP binding"/>
    <property type="evidence" value="ECO:0007669"/>
    <property type="project" value="UniProtKB-KW"/>
</dbReference>
<dbReference type="InterPro" id="IPR027417">
    <property type="entry name" value="P-loop_NTPase"/>
</dbReference>
<proteinExistence type="predicted"/>
<comment type="subcellular location">
    <subcellularLocation>
        <location evidence="1">Cell membrane</location>
        <topology evidence="1">Peripheral membrane protein</topology>
    </subcellularLocation>
</comment>
<dbReference type="GO" id="GO:0016887">
    <property type="term" value="F:ATP hydrolysis activity"/>
    <property type="evidence" value="ECO:0007669"/>
    <property type="project" value="InterPro"/>
</dbReference>
<dbReference type="GO" id="GO:0043190">
    <property type="term" value="C:ATP-binding cassette (ABC) transporter complex"/>
    <property type="evidence" value="ECO:0007669"/>
    <property type="project" value="TreeGrafter"/>
</dbReference>
<evidence type="ECO:0000256" key="1">
    <source>
        <dbReference type="ARBA" id="ARBA00004202"/>
    </source>
</evidence>
<dbReference type="PROSITE" id="PS50893">
    <property type="entry name" value="ABC_TRANSPORTER_2"/>
    <property type="match status" value="1"/>
</dbReference>
<sequence>MIELKDVCYSYEGEVVLKNISINVKEGEKVVLLGINGSGKTTLLKVINALIFPQKGFYFYCGVKIDKSKMKDRDFVKSFRKDVVLLFQNPDVMLFNPTVYDELAFSLRQLGLEDKEIKERVLYWADKFELSPYLDKPPFKLSGGQKQKLCLACLLVLEPKVLLLDEPTANLDPKTTGWLVDFLYDLKATTIITTHNLSLAGELGERLLVLGEDHTIIYDGRVEDFLKDEEKMLKAGLLHKHKHKHGEKEHTHYHLHNYL</sequence>
<gene>
    <name evidence="9" type="ORF">SAMN06265353_1658</name>
</gene>
<organism evidence="9 10">
    <name type="scientific">Hydrogenobacter hydrogenophilus</name>
    <dbReference type="NCBI Taxonomy" id="35835"/>
    <lineage>
        <taxon>Bacteria</taxon>
        <taxon>Pseudomonadati</taxon>
        <taxon>Aquificota</taxon>
        <taxon>Aquificia</taxon>
        <taxon>Aquificales</taxon>
        <taxon>Aquificaceae</taxon>
        <taxon>Hydrogenobacter</taxon>
    </lineage>
</organism>
<evidence type="ECO:0000313" key="9">
    <source>
        <dbReference type="EMBL" id="SNZ16618.1"/>
    </source>
</evidence>
<dbReference type="EMBL" id="OBEN01000013">
    <property type="protein sequence ID" value="SNZ16618.1"/>
    <property type="molecule type" value="Genomic_DNA"/>
</dbReference>
<keyword evidence="3" id="KW-1003">Cell membrane</keyword>
<evidence type="ECO:0000256" key="2">
    <source>
        <dbReference type="ARBA" id="ARBA00022448"/>
    </source>
</evidence>
<evidence type="ECO:0000256" key="3">
    <source>
        <dbReference type="ARBA" id="ARBA00022475"/>
    </source>
</evidence>
<protein>
    <submittedName>
        <fullName evidence="9">Cobalt/nickel transport system ATP-binding protein</fullName>
    </submittedName>
</protein>